<protein>
    <recommendedName>
        <fullName evidence="3">DUF885 domain-containing protein</fullName>
    </recommendedName>
</protein>
<gene>
    <name evidence="1" type="ORF">HK105_209147</name>
</gene>
<name>A0ABR4MVT5_9FUNG</name>
<reference evidence="1 2" key="1">
    <citation type="submission" date="2023-09" db="EMBL/GenBank/DDBJ databases">
        <title>Pangenome analysis of Batrachochytrium dendrobatidis and related Chytrids.</title>
        <authorList>
            <person name="Yacoub M.N."/>
            <person name="Stajich J.E."/>
            <person name="James T.Y."/>
        </authorList>
    </citation>
    <scope>NUCLEOTIDE SEQUENCE [LARGE SCALE GENOMIC DNA]</scope>
    <source>
        <strain evidence="1 2">JEL0888</strain>
    </source>
</reference>
<keyword evidence="2" id="KW-1185">Reference proteome</keyword>
<evidence type="ECO:0000313" key="2">
    <source>
        <dbReference type="Proteomes" id="UP001527925"/>
    </source>
</evidence>
<evidence type="ECO:0008006" key="3">
    <source>
        <dbReference type="Google" id="ProtNLM"/>
    </source>
</evidence>
<accession>A0ABR4MVT5</accession>
<dbReference type="PANTHER" id="PTHR33361">
    <property type="entry name" value="GLR0591 PROTEIN"/>
    <property type="match status" value="1"/>
</dbReference>
<dbReference type="InterPro" id="IPR010281">
    <property type="entry name" value="DUF885"/>
</dbReference>
<sequence length="583" mass="65326">MASTPAHETATPAEVAASQHTPAQFIRHVMDLLVDDIVATQPIYGPAFDLKTDQSDIFHESKATVENTLRLQESLLEQLSAIDESALTPAELDEFNALVGAMESDIVSASTYQLEIPCTHMFGAFVGLDQALKNYHAINTAEDAENLKKRLLKFPERFAEVIERFCEGIAKGITLPAESINLMIGRVSSSVVEDPADSSFHKLFKDKIVAVGLPEDFLLNTIRESVVPALKAVKDFLEAEYKPHARANPGIFGLPDYERVYNDLIFVHTSARYTADELHQKGLDEVARIRKRMEAIKDKVFDGTLKEFFVALKDKERFPQLFFENEDAIVPHYNALIERIDKKMPQFFNKFPKFKCNVEAVPKEAEASAPGAYYEAGTADKAGTFHPNRLLAKDAPNHTAMALVLHEAIPGHHHQVSLSLEMPVSHVYMKMIFNTAFAEGWGLYAEYLGEEMGMYDTDFDLFGRLEAEMFRALRLVVDTGLHTKNWTIEKCVAYMQDNLSMPEKKIVSEVKRYAIMPGQALAYKVGEIKIVELRRKAEDALGGKFDIRAFHDVVLDHGSVRLDVLEKNVDEWIASVLAQTAAA</sequence>
<dbReference type="PANTHER" id="PTHR33361:SF2">
    <property type="entry name" value="DUF885 DOMAIN-CONTAINING PROTEIN"/>
    <property type="match status" value="1"/>
</dbReference>
<dbReference type="Proteomes" id="UP001527925">
    <property type="component" value="Unassembled WGS sequence"/>
</dbReference>
<evidence type="ECO:0000313" key="1">
    <source>
        <dbReference type="EMBL" id="KAL2911383.1"/>
    </source>
</evidence>
<dbReference type="EMBL" id="JADGIZ020000114">
    <property type="protein sequence ID" value="KAL2911383.1"/>
    <property type="molecule type" value="Genomic_DNA"/>
</dbReference>
<comment type="caution">
    <text evidence="1">The sequence shown here is derived from an EMBL/GenBank/DDBJ whole genome shotgun (WGS) entry which is preliminary data.</text>
</comment>
<dbReference type="Pfam" id="PF05960">
    <property type="entry name" value="DUF885"/>
    <property type="match status" value="1"/>
</dbReference>
<organism evidence="1 2">
    <name type="scientific">Polyrhizophydium stewartii</name>
    <dbReference type="NCBI Taxonomy" id="2732419"/>
    <lineage>
        <taxon>Eukaryota</taxon>
        <taxon>Fungi</taxon>
        <taxon>Fungi incertae sedis</taxon>
        <taxon>Chytridiomycota</taxon>
        <taxon>Chytridiomycota incertae sedis</taxon>
        <taxon>Chytridiomycetes</taxon>
        <taxon>Rhizophydiales</taxon>
        <taxon>Rhizophydiales incertae sedis</taxon>
        <taxon>Polyrhizophydium</taxon>
    </lineage>
</organism>
<proteinExistence type="predicted"/>